<keyword evidence="1" id="KW-0378">Hydrolase</keyword>
<dbReference type="Proteomes" id="UP000240509">
    <property type="component" value="Unassembled WGS sequence"/>
</dbReference>
<dbReference type="RefSeq" id="WP_107584760.1">
    <property type="nucleotide sequence ID" value="NZ_PZJJ01000011.1"/>
</dbReference>
<dbReference type="SUPFAM" id="SSF54637">
    <property type="entry name" value="Thioesterase/thiol ester dehydrase-isomerase"/>
    <property type="match status" value="1"/>
</dbReference>
<dbReference type="InterPro" id="IPR029069">
    <property type="entry name" value="HotDog_dom_sf"/>
</dbReference>
<evidence type="ECO:0000313" key="3">
    <source>
        <dbReference type="EMBL" id="PTL38959.1"/>
    </source>
</evidence>
<evidence type="ECO:0000313" key="4">
    <source>
        <dbReference type="Proteomes" id="UP000240509"/>
    </source>
</evidence>
<evidence type="ECO:0000259" key="2">
    <source>
        <dbReference type="Pfam" id="PF03061"/>
    </source>
</evidence>
<name>A0A2T4U6D5_9BACI</name>
<sequence length="143" mass="16194">MAEQWEEKAVEALKAHKDGTPEVFLYSLFDFSFEYDEEKEEVRLEAPVSELMYNPVGFIHGGIITYMADTAMGHLCAAFNEKPSVSLELKTQFLRTEKSGSLHAAAYFLKKGRGVQYVECTIHNDENVLLSKISGTFYTLPEE</sequence>
<keyword evidence="4" id="KW-1185">Reference proteome</keyword>
<dbReference type="AlphaFoldDB" id="A0A2T4U6D5"/>
<organism evidence="3 4">
    <name type="scientific">Alkalicoccus saliphilus</name>
    <dbReference type="NCBI Taxonomy" id="200989"/>
    <lineage>
        <taxon>Bacteria</taxon>
        <taxon>Bacillati</taxon>
        <taxon>Bacillota</taxon>
        <taxon>Bacilli</taxon>
        <taxon>Bacillales</taxon>
        <taxon>Bacillaceae</taxon>
        <taxon>Alkalicoccus</taxon>
    </lineage>
</organism>
<dbReference type="Pfam" id="PF03061">
    <property type="entry name" value="4HBT"/>
    <property type="match status" value="1"/>
</dbReference>
<dbReference type="InterPro" id="IPR003736">
    <property type="entry name" value="PAAI_dom"/>
</dbReference>
<gene>
    <name evidence="3" type="ORF">C6Y45_08230</name>
</gene>
<protein>
    <submittedName>
        <fullName evidence="3">PaaI family thioesterase</fullName>
    </submittedName>
</protein>
<dbReference type="NCBIfam" id="TIGR00369">
    <property type="entry name" value="unchar_dom_1"/>
    <property type="match status" value="1"/>
</dbReference>
<reference evidence="3 4" key="1">
    <citation type="submission" date="2018-03" db="EMBL/GenBank/DDBJ databases">
        <title>Alkalicoccus saliphilus sp. nov., isolated from a mineral pool.</title>
        <authorList>
            <person name="Zhao B."/>
        </authorList>
    </citation>
    <scope>NUCLEOTIDE SEQUENCE [LARGE SCALE GENOMIC DNA]</scope>
    <source>
        <strain evidence="3 4">6AG</strain>
    </source>
</reference>
<feature type="domain" description="Thioesterase" evidence="2">
    <location>
        <begin position="57"/>
        <end position="129"/>
    </location>
</feature>
<accession>A0A2T4U6D5</accession>
<comment type="caution">
    <text evidence="3">The sequence shown here is derived from an EMBL/GenBank/DDBJ whole genome shotgun (WGS) entry which is preliminary data.</text>
</comment>
<evidence type="ECO:0000256" key="1">
    <source>
        <dbReference type="ARBA" id="ARBA00022801"/>
    </source>
</evidence>
<dbReference type="OrthoDB" id="328435at2"/>
<dbReference type="EMBL" id="PZJJ01000011">
    <property type="protein sequence ID" value="PTL38959.1"/>
    <property type="molecule type" value="Genomic_DNA"/>
</dbReference>
<dbReference type="GO" id="GO:0016289">
    <property type="term" value="F:acyl-CoA hydrolase activity"/>
    <property type="evidence" value="ECO:0007669"/>
    <property type="project" value="UniProtKB-ARBA"/>
</dbReference>
<dbReference type="Gene3D" id="3.10.129.10">
    <property type="entry name" value="Hotdog Thioesterase"/>
    <property type="match status" value="1"/>
</dbReference>
<dbReference type="CDD" id="cd03443">
    <property type="entry name" value="PaaI_thioesterase"/>
    <property type="match status" value="1"/>
</dbReference>
<dbReference type="InterPro" id="IPR006683">
    <property type="entry name" value="Thioestr_dom"/>
</dbReference>
<proteinExistence type="predicted"/>